<accession>A0A1H7BF94</accession>
<dbReference type="STRING" id="408657.SAMN04487995_6153"/>
<evidence type="ECO:0000256" key="1">
    <source>
        <dbReference type="SAM" id="Phobius"/>
    </source>
</evidence>
<evidence type="ECO:0000313" key="3">
    <source>
        <dbReference type="Proteomes" id="UP000199532"/>
    </source>
</evidence>
<feature type="transmembrane region" description="Helical" evidence="1">
    <location>
        <begin position="21"/>
        <end position="49"/>
    </location>
</feature>
<dbReference type="RefSeq" id="WP_090342449.1">
    <property type="nucleotide sequence ID" value="NZ_FNXY01000013.1"/>
</dbReference>
<name>A0A1H7BF94_9BACT</name>
<keyword evidence="3" id="KW-1185">Reference proteome</keyword>
<dbReference type="EMBL" id="FNXY01000013">
    <property type="protein sequence ID" value="SEJ72890.1"/>
    <property type="molecule type" value="Genomic_DNA"/>
</dbReference>
<keyword evidence="1" id="KW-0812">Transmembrane</keyword>
<evidence type="ECO:0000313" key="2">
    <source>
        <dbReference type="EMBL" id="SEJ72890.1"/>
    </source>
</evidence>
<keyword evidence="1" id="KW-1133">Transmembrane helix</keyword>
<gene>
    <name evidence="2" type="ORF">SAMN04487995_6153</name>
</gene>
<sequence>MNWLLYNKLIRNGLSSSRKDYSLILILSLSTLKFVAGFIEALVAGGGLIQISVHLIELPDKAGDLLF</sequence>
<reference evidence="2 3" key="1">
    <citation type="submission" date="2016-10" db="EMBL/GenBank/DDBJ databases">
        <authorList>
            <person name="de Groot N.N."/>
        </authorList>
    </citation>
    <scope>NUCLEOTIDE SEQUENCE [LARGE SCALE GENOMIC DNA]</scope>
    <source>
        <strain evidence="2 3">DSM 19938</strain>
    </source>
</reference>
<organism evidence="2 3">
    <name type="scientific">Dyadobacter koreensis</name>
    <dbReference type="NCBI Taxonomy" id="408657"/>
    <lineage>
        <taxon>Bacteria</taxon>
        <taxon>Pseudomonadati</taxon>
        <taxon>Bacteroidota</taxon>
        <taxon>Cytophagia</taxon>
        <taxon>Cytophagales</taxon>
        <taxon>Spirosomataceae</taxon>
        <taxon>Dyadobacter</taxon>
    </lineage>
</organism>
<dbReference type="Proteomes" id="UP000199532">
    <property type="component" value="Unassembled WGS sequence"/>
</dbReference>
<proteinExistence type="predicted"/>
<protein>
    <submittedName>
        <fullName evidence="2">Uncharacterized protein</fullName>
    </submittedName>
</protein>
<dbReference type="AlphaFoldDB" id="A0A1H7BF94"/>
<keyword evidence="1" id="KW-0472">Membrane</keyword>